<dbReference type="EMBL" id="JAMDLY010000024">
    <property type="protein sequence ID" value="MCY9532971.1"/>
    <property type="molecule type" value="Genomic_DNA"/>
</dbReference>
<evidence type="ECO:0000313" key="2">
    <source>
        <dbReference type="Proteomes" id="UP001527090"/>
    </source>
</evidence>
<evidence type="ECO:0000313" key="1">
    <source>
        <dbReference type="EMBL" id="MCY9532971.1"/>
    </source>
</evidence>
<dbReference type="InterPro" id="IPR009319">
    <property type="entry name" value="Phage_A118_VSP1"/>
</dbReference>
<accession>A0ABT4EKT9</accession>
<sequence>MTQITEPKYDYRVDRLVKAYQRAVRDIYRTLDRIDISNMTRAQSAATLKEVADILSSLNEESAAWVAENIPVAVRNGALTALVALDVKDAEKITAFSRLNKELIEAVVADTQSDLLAVTQNIDRKVRTTIRQVTAETMRANMTRGINGRQTMNRDILEGLRKKLGDAVNTGIVDSAGRRWKPEVYVDMVTRTKMSHAHREATINEAVSRKAYYGVISRHGAIDACARWEGRIVKLTMDAPGDYPYIGDLPRREIFHPNCKHVITPIRDPKLLEADPK</sequence>
<proteinExistence type="predicted"/>
<dbReference type="Proteomes" id="UP001527090">
    <property type="component" value="Unassembled WGS sequence"/>
</dbReference>
<gene>
    <name evidence="1" type="ORF">M5X04_27045</name>
</gene>
<protein>
    <submittedName>
        <fullName evidence="1">Phage minor capsid protein</fullName>
    </submittedName>
</protein>
<keyword evidence="2" id="KW-1185">Reference proteome</keyword>
<dbReference type="Pfam" id="PF06152">
    <property type="entry name" value="Phage_min_cap2"/>
    <property type="match status" value="1"/>
</dbReference>
<reference evidence="1 2" key="1">
    <citation type="submission" date="2022-05" db="EMBL/GenBank/DDBJ databases">
        <title>Genome Sequencing of Bee-Associated Microbes.</title>
        <authorList>
            <person name="Dunlap C."/>
        </authorList>
    </citation>
    <scope>NUCLEOTIDE SEQUENCE [LARGE SCALE GENOMIC DNA]</scope>
    <source>
        <strain evidence="1 2">NRRL NRS-750</strain>
    </source>
</reference>
<name>A0ABT4EKT9_PAEAL</name>
<organism evidence="1 2">
    <name type="scientific">Paenibacillus alvei</name>
    <name type="common">Bacillus alvei</name>
    <dbReference type="NCBI Taxonomy" id="44250"/>
    <lineage>
        <taxon>Bacteria</taxon>
        <taxon>Bacillati</taxon>
        <taxon>Bacillota</taxon>
        <taxon>Bacilli</taxon>
        <taxon>Bacillales</taxon>
        <taxon>Paenibacillaceae</taxon>
        <taxon>Paenibacillus</taxon>
    </lineage>
</organism>
<comment type="caution">
    <text evidence="1">The sequence shown here is derived from an EMBL/GenBank/DDBJ whole genome shotgun (WGS) entry which is preliminary data.</text>
</comment>